<evidence type="ECO:0000256" key="2">
    <source>
        <dbReference type="SAM" id="MobiDB-lite"/>
    </source>
</evidence>
<evidence type="ECO:0000259" key="3">
    <source>
        <dbReference type="Pfam" id="PF04925"/>
    </source>
</evidence>
<gene>
    <name evidence="5" type="ORF">BSAL_60140</name>
</gene>
<organism evidence="5 6">
    <name type="scientific">Bodo saltans</name>
    <name type="common">Flagellated protozoan</name>
    <dbReference type="NCBI Taxonomy" id="75058"/>
    <lineage>
        <taxon>Eukaryota</taxon>
        <taxon>Discoba</taxon>
        <taxon>Euglenozoa</taxon>
        <taxon>Kinetoplastea</taxon>
        <taxon>Metakinetoplastina</taxon>
        <taxon>Eubodonida</taxon>
        <taxon>Bodonidae</taxon>
        <taxon>Bodo</taxon>
    </lineage>
</organism>
<dbReference type="InterPro" id="IPR048696">
    <property type="entry name" value="SHQ1-like_CS"/>
</dbReference>
<evidence type="ECO:0000256" key="1">
    <source>
        <dbReference type="ARBA" id="ARBA00005607"/>
    </source>
</evidence>
<dbReference type="OMA" id="DEANHRN"/>
<dbReference type="EMBL" id="CYKH01000263">
    <property type="protein sequence ID" value="CUF20333.1"/>
    <property type="molecule type" value="Genomic_DNA"/>
</dbReference>
<dbReference type="OrthoDB" id="73639at2759"/>
<evidence type="ECO:0000313" key="5">
    <source>
        <dbReference type="EMBL" id="CUF20333.1"/>
    </source>
</evidence>
<reference evidence="6" key="1">
    <citation type="submission" date="2015-09" db="EMBL/GenBank/DDBJ databases">
        <authorList>
            <consortium name="Pathogen Informatics"/>
        </authorList>
    </citation>
    <scope>NUCLEOTIDE SEQUENCE [LARGE SCALE GENOMIC DNA]</scope>
    <source>
        <strain evidence="6">Lake Konstanz</strain>
    </source>
</reference>
<dbReference type="VEuPathDB" id="TriTrypDB:BSAL_60140"/>
<dbReference type="Gene3D" id="2.60.40.790">
    <property type="match status" value="1"/>
</dbReference>
<dbReference type="GO" id="GO:0051082">
    <property type="term" value="F:unfolded protein binding"/>
    <property type="evidence" value="ECO:0007669"/>
    <property type="project" value="TreeGrafter"/>
</dbReference>
<feature type="domain" description="SHQ1-like CS" evidence="4">
    <location>
        <begin position="3"/>
        <end position="91"/>
    </location>
</feature>
<dbReference type="InterPro" id="IPR007009">
    <property type="entry name" value="Shq1_C"/>
</dbReference>
<proteinExistence type="inferred from homology"/>
<dbReference type="GO" id="GO:0000493">
    <property type="term" value="P:box H/ACA snoRNP assembly"/>
    <property type="evidence" value="ECO:0007669"/>
    <property type="project" value="InterPro"/>
</dbReference>
<dbReference type="Pfam" id="PF04925">
    <property type="entry name" value="SHQ1"/>
    <property type="match status" value="1"/>
</dbReference>
<name>A0A0S4IU29_BODSA</name>
<dbReference type="Proteomes" id="UP000051952">
    <property type="component" value="Unassembled WGS sequence"/>
</dbReference>
<feature type="domain" description="Shq1 C-terminal" evidence="3">
    <location>
        <begin position="430"/>
        <end position="556"/>
    </location>
</feature>
<keyword evidence="6" id="KW-1185">Reference proteome</keyword>
<dbReference type="PANTHER" id="PTHR12967:SF0">
    <property type="entry name" value="PROTEIN SHQ1 HOMOLOG"/>
    <property type="match status" value="1"/>
</dbReference>
<comment type="similarity">
    <text evidence="1">Belongs to the SHQ1 family.</text>
</comment>
<protein>
    <submittedName>
        <fullName evidence="5">Uncharacterized protein</fullName>
    </submittedName>
</protein>
<dbReference type="InterPro" id="IPR039742">
    <property type="entry name" value="Shq1"/>
</dbReference>
<dbReference type="GO" id="GO:0005654">
    <property type="term" value="C:nucleoplasm"/>
    <property type="evidence" value="ECO:0007669"/>
    <property type="project" value="TreeGrafter"/>
</dbReference>
<evidence type="ECO:0000313" key="6">
    <source>
        <dbReference type="Proteomes" id="UP000051952"/>
    </source>
</evidence>
<sequence>MLTPSFTVEDSPAHVVVKIRLASLHCRVSEAQFDICEERLTLYCKPYYLRLRFDQPLTEGRDEKATYNVETNILTVYAPKLHEGEVFTNLHDPAYLIATEKQRAMMSRPVPKPLIQVIDVIDNTPTASAEVVGADSDDEDDETEYVQTLSAVADDSVGLLTDASSSHAPSITYGFNMEFSNVFGALDDATVYDAIELRQPDRVTNVERRVLRVEDEQKAFHEEAMWYSLADEEGDVELMLHGPFVPHYVRTFENILARDGVKFIAPARRDPVVMRSAACDDDEANHRNESGALPRDAAEEDDAVADGAAAVYGSRMAEVPVWNGNIASFDVLSDVPAGGGAIVPLSDVDPSSPFAGEEDGDDGTNMYAASGSTIVGSPMTPARRIAAPSHPVEATFDQEESDMLARLLPPSSRHRSSDDATPLDLIPPNEGHVLALTLDLLLAFSYDHLTTEGTSSSESVWTVCKLSPSLSWLDTQDSLYDVCVVFARRVLTYPLHRHLLLIRRCFRDVGVMMLLGPSHVVKALLAVKYMLDRSEHKMVLSTIFLNPLLRYWQRKPRAAAHRHDVSCRNLDVL</sequence>
<dbReference type="InterPro" id="IPR008978">
    <property type="entry name" value="HSP20-like_chaperone"/>
</dbReference>
<dbReference type="GO" id="GO:0005737">
    <property type="term" value="C:cytoplasm"/>
    <property type="evidence" value="ECO:0007669"/>
    <property type="project" value="TreeGrafter"/>
</dbReference>
<dbReference type="AlphaFoldDB" id="A0A0S4IU29"/>
<evidence type="ECO:0000259" key="4">
    <source>
        <dbReference type="Pfam" id="PF21413"/>
    </source>
</evidence>
<accession>A0A0S4IU29</accession>
<feature type="region of interest" description="Disordered" evidence="2">
    <location>
        <begin position="279"/>
        <end position="301"/>
    </location>
</feature>
<dbReference type="PANTHER" id="PTHR12967">
    <property type="entry name" value="PROTEIN SHQ1 HOMOLOG"/>
    <property type="match status" value="1"/>
</dbReference>
<dbReference type="Pfam" id="PF21413">
    <property type="entry name" value="SHQ1-like_CS"/>
    <property type="match status" value="1"/>
</dbReference>